<feature type="domain" description="tRNA(Ile)-lysidine/2-thiocytidine synthase N-terminal" evidence="14">
    <location>
        <begin position="50"/>
        <end position="222"/>
    </location>
</feature>
<dbReference type="GO" id="GO:0000049">
    <property type="term" value="F:tRNA binding"/>
    <property type="evidence" value="ECO:0007669"/>
    <property type="project" value="InterPro"/>
</dbReference>
<dbReference type="Gene3D" id="3.40.50.620">
    <property type="entry name" value="HUPs"/>
    <property type="match status" value="1"/>
</dbReference>
<evidence type="ECO:0000256" key="2">
    <source>
        <dbReference type="ARBA" id="ARBA00001966"/>
    </source>
</evidence>
<dbReference type="EMBL" id="QLOE01000004">
    <property type="protein sequence ID" value="RAO79129.1"/>
    <property type="molecule type" value="Genomic_DNA"/>
</dbReference>
<dbReference type="PANTHER" id="PTHR11807:SF12">
    <property type="entry name" value="CYTOPLASMIC TRNA 2-THIOLATION PROTEIN 1"/>
    <property type="match status" value="1"/>
</dbReference>
<sequence length="313" mass="35610">MSCTKCGSENVIIHRRYSGQHLCKKCFIETIQKKVLKDIKKYELIKKGDKVLVALSGGKDSTTVLDILSILAERNIIELEAITIDEGIKDYREKGIEYASETCKKLGIPQHIFSFKEHFKITIDEIMASKPPRKACTYCGVLRRWILNKEAKKLGADKIATGHNLDDEVQAIVMNYLEGNIENLTRIGPATYSQKFVTKIKPLREIPEKEVTAYVMAKGLKVHLEECPYRKTSFRKKIGTILTGLSKDHPTILYSTLRGHEKIRNALKKELKGESILRECIRCGQPAARDLCKTCTLLKEIGRLKDEIHSHNR</sequence>
<evidence type="ECO:0000256" key="11">
    <source>
        <dbReference type="ARBA" id="ARBA00023014"/>
    </source>
</evidence>
<evidence type="ECO:0000256" key="5">
    <source>
        <dbReference type="ARBA" id="ARBA00022723"/>
    </source>
</evidence>
<dbReference type="GO" id="GO:0005524">
    <property type="term" value="F:ATP binding"/>
    <property type="evidence" value="ECO:0007669"/>
    <property type="project" value="UniProtKB-KW"/>
</dbReference>
<evidence type="ECO:0000256" key="8">
    <source>
        <dbReference type="ARBA" id="ARBA00022840"/>
    </source>
</evidence>
<feature type="binding site" evidence="13">
    <location>
        <position position="60"/>
    </location>
    <ligand>
        <name>ATP</name>
        <dbReference type="ChEBI" id="CHEBI:30616"/>
    </ligand>
</feature>
<comment type="caution">
    <text evidence="16">The sequence shown here is derived from an EMBL/GenBank/DDBJ whole genome shotgun (WGS) entry which is preliminary data.</text>
</comment>
<keyword evidence="11" id="KW-0411">Iron-sulfur</keyword>
<dbReference type="GO" id="GO:0016740">
    <property type="term" value="F:transferase activity"/>
    <property type="evidence" value="ECO:0007669"/>
    <property type="project" value="UniProtKB-KW"/>
</dbReference>
<dbReference type="FunFam" id="3.40.50.620:FF:000174">
    <property type="entry name" value="ATPase, PP-loop superfamily"/>
    <property type="match status" value="1"/>
</dbReference>
<dbReference type="PIRSF" id="PIRSF004976">
    <property type="entry name" value="ATPase_YdaO"/>
    <property type="match status" value="1"/>
</dbReference>
<feature type="binding site" evidence="13">
    <location>
        <position position="167"/>
    </location>
    <ligand>
        <name>ATP</name>
        <dbReference type="ChEBI" id="CHEBI:30616"/>
    </ligand>
</feature>
<evidence type="ECO:0000256" key="9">
    <source>
        <dbReference type="ARBA" id="ARBA00022842"/>
    </source>
</evidence>
<keyword evidence="3" id="KW-0004">4Fe-4S</keyword>
<dbReference type="NCBIfam" id="TIGR00269">
    <property type="entry name" value="TIGR00269 family protein"/>
    <property type="match status" value="1"/>
</dbReference>
<proteinExistence type="predicted"/>
<dbReference type="Proteomes" id="UP000249782">
    <property type="component" value="Unassembled WGS sequence"/>
</dbReference>
<evidence type="ECO:0000313" key="17">
    <source>
        <dbReference type="Proteomes" id="UP000249782"/>
    </source>
</evidence>
<evidence type="ECO:0000256" key="1">
    <source>
        <dbReference type="ARBA" id="ARBA00001946"/>
    </source>
</evidence>
<organism evidence="16 17">
    <name type="scientific">Methanothermobacter tenebrarum</name>
    <dbReference type="NCBI Taxonomy" id="680118"/>
    <lineage>
        <taxon>Archaea</taxon>
        <taxon>Methanobacteriati</taxon>
        <taxon>Methanobacteriota</taxon>
        <taxon>Methanomada group</taxon>
        <taxon>Methanobacteria</taxon>
        <taxon>Methanobacteriales</taxon>
        <taxon>Methanobacteriaceae</taxon>
        <taxon>Methanothermobacter</taxon>
    </lineage>
</organism>
<dbReference type="InterPro" id="IPR014729">
    <property type="entry name" value="Rossmann-like_a/b/a_fold"/>
</dbReference>
<feature type="binding site" evidence="13">
    <location>
        <begin position="54"/>
        <end position="56"/>
    </location>
    <ligand>
        <name>ATP</name>
        <dbReference type="ChEBI" id="CHEBI:30616"/>
    </ligand>
</feature>
<evidence type="ECO:0000256" key="10">
    <source>
        <dbReference type="ARBA" id="ARBA00023004"/>
    </source>
</evidence>
<keyword evidence="7 12" id="KW-0862">Zinc</keyword>
<dbReference type="RefSeq" id="WP_112093816.1">
    <property type="nucleotide sequence ID" value="NZ_QLOE01000004.1"/>
</dbReference>
<keyword evidence="4" id="KW-0808">Transferase</keyword>
<feature type="binding site" evidence="12">
    <location>
        <position position="6"/>
    </location>
    <ligand>
        <name>Zn(2+)</name>
        <dbReference type="ChEBI" id="CHEBI:29105"/>
        <label>1</label>
    </ligand>
</feature>
<keyword evidence="17" id="KW-1185">Reference proteome</keyword>
<accession>A0A328PA74</accession>
<comment type="cofactor">
    <cofactor evidence="2">
        <name>[4Fe-4S] cluster</name>
        <dbReference type="ChEBI" id="CHEBI:49883"/>
    </cofactor>
</comment>
<keyword evidence="6 13" id="KW-0547">Nucleotide-binding</keyword>
<feature type="binding site" evidence="12">
    <location>
        <position position="292"/>
    </location>
    <ligand>
        <name>Zn(2+)</name>
        <dbReference type="ChEBI" id="CHEBI:29105"/>
        <label>2</label>
    </ligand>
</feature>
<dbReference type="SUPFAM" id="SSF52402">
    <property type="entry name" value="Adenine nucleotide alpha hydrolases-like"/>
    <property type="match status" value="1"/>
</dbReference>
<feature type="binding site" evidence="12">
    <location>
        <position position="26"/>
    </location>
    <ligand>
        <name>Zn(2+)</name>
        <dbReference type="ChEBI" id="CHEBI:29105"/>
        <label>1</label>
    </ligand>
</feature>
<evidence type="ECO:0000256" key="13">
    <source>
        <dbReference type="PIRSR" id="PIRSR004976-51"/>
    </source>
</evidence>
<keyword evidence="8 13" id="KW-0067">ATP-binding</keyword>
<evidence type="ECO:0000256" key="6">
    <source>
        <dbReference type="ARBA" id="ARBA00022741"/>
    </source>
</evidence>
<evidence type="ECO:0000256" key="7">
    <source>
        <dbReference type="ARBA" id="ARBA00022833"/>
    </source>
</evidence>
<feature type="binding site" evidence="12">
    <location>
        <position position="295"/>
    </location>
    <ligand>
        <name>Zn(2+)</name>
        <dbReference type="ChEBI" id="CHEBI:29105"/>
        <label>2</label>
    </ligand>
</feature>
<evidence type="ECO:0000259" key="14">
    <source>
        <dbReference type="Pfam" id="PF01171"/>
    </source>
</evidence>
<keyword evidence="9" id="KW-0460">Magnesium</keyword>
<dbReference type="InterPro" id="IPR054306">
    <property type="entry name" value="TtuA-like_LIM_N"/>
</dbReference>
<dbReference type="Pfam" id="PF22082">
    <property type="entry name" value="TtuA_LIM_N"/>
    <property type="match status" value="1"/>
</dbReference>
<keyword evidence="10" id="KW-0408">Iron</keyword>
<reference evidence="16 17" key="1">
    <citation type="submission" date="2018-06" db="EMBL/GenBank/DDBJ databases">
        <title>Draft genome sequence of hyperthermophilic methanogen Methanothermobacter tenebrarum sp. MCM-B 1447.</title>
        <authorList>
            <person name="Pore S.D."/>
            <person name="Dagar S."/>
            <person name="Dhakephalkar P.K."/>
        </authorList>
    </citation>
    <scope>NUCLEOTIDE SEQUENCE [LARGE SCALE GENOMIC DNA]</scope>
    <source>
        <strain evidence="16 17">MCM B 1447</strain>
    </source>
</reference>
<comment type="cofactor">
    <cofactor evidence="1">
        <name>Mg(2+)</name>
        <dbReference type="ChEBI" id="CHEBI:18420"/>
    </cofactor>
</comment>
<dbReference type="InterPro" id="IPR056369">
    <property type="entry name" value="CTU1-like_ATP-bd"/>
</dbReference>
<feature type="domain" description="2-thiouridine synthetase TtuA-like N-terminal LIM" evidence="15">
    <location>
        <begin position="3"/>
        <end position="28"/>
    </location>
</feature>
<dbReference type="InterPro" id="IPR035107">
    <property type="entry name" value="tRNA_thiolation_TtcA_Ctu1"/>
</dbReference>
<evidence type="ECO:0000313" key="16">
    <source>
        <dbReference type="EMBL" id="RAO79129.1"/>
    </source>
</evidence>
<name>A0A328PA74_9EURY</name>
<feature type="binding site" evidence="12">
    <location>
        <position position="23"/>
    </location>
    <ligand>
        <name>Zn(2+)</name>
        <dbReference type="ChEBI" id="CHEBI:29105"/>
        <label>1</label>
    </ligand>
</feature>
<feature type="binding site" evidence="13">
    <location>
        <position position="162"/>
    </location>
    <ligand>
        <name>ATP</name>
        <dbReference type="ChEBI" id="CHEBI:30616"/>
    </ligand>
</feature>
<dbReference type="GO" id="GO:0046872">
    <property type="term" value="F:metal ion binding"/>
    <property type="evidence" value="ECO:0007669"/>
    <property type="project" value="UniProtKB-KW"/>
</dbReference>
<dbReference type="OrthoDB" id="33422at2157"/>
<feature type="binding site" evidence="13">
    <location>
        <position position="84"/>
    </location>
    <ligand>
        <name>ATP</name>
        <dbReference type="ChEBI" id="CHEBI:30616"/>
    </ligand>
</feature>
<dbReference type="CDD" id="cd01713">
    <property type="entry name" value="CTU1-like"/>
    <property type="match status" value="1"/>
</dbReference>
<dbReference type="PANTHER" id="PTHR11807">
    <property type="entry name" value="ATPASES OF THE PP SUPERFAMILY-RELATED"/>
    <property type="match status" value="1"/>
</dbReference>
<evidence type="ECO:0000256" key="12">
    <source>
        <dbReference type="PIRSR" id="PIRSR004976-50"/>
    </source>
</evidence>
<dbReference type="Pfam" id="PF01171">
    <property type="entry name" value="ATP_bind_3"/>
    <property type="match status" value="1"/>
</dbReference>
<keyword evidence="5 12" id="KW-0479">Metal-binding</keyword>
<dbReference type="GO" id="GO:0051539">
    <property type="term" value="F:4 iron, 4 sulfur cluster binding"/>
    <property type="evidence" value="ECO:0007669"/>
    <property type="project" value="UniProtKB-KW"/>
</dbReference>
<feature type="binding site" evidence="12">
    <location>
        <position position="283"/>
    </location>
    <ligand>
        <name>Zn(2+)</name>
        <dbReference type="ChEBI" id="CHEBI:29105"/>
        <label>2</label>
    </ligand>
</feature>
<evidence type="ECO:0000259" key="15">
    <source>
        <dbReference type="Pfam" id="PF22082"/>
    </source>
</evidence>
<dbReference type="GO" id="GO:0002144">
    <property type="term" value="C:cytosolic tRNA wobble base thiouridylase complex"/>
    <property type="evidence" value="ECO:0007669"/>
    <property type="project" value="TreeGrafter"/>
</dbReference>
<protein>
    <submittedName>
        <fullName evidence="16">TIGR00269 family protein</fullName>
    </submittedName>
</protein>
<evidence type="ECO:0000256" key="3">
    <source>
        <dbReference type="ARBA" id="ARBA00022485"/>
    </source>
</evidence>
<gene>
    <name evidence="16" type="ORF">DPC56_04180</name>
</gene>
<evidence type="ECO:0000256" key="4">
    <source>
        <dbReference type="ARBA" id="ARBA00022679"/>
    </source>
</evidence>
<feature type="binding site" evidence="12">
    <location>
        <position position="280"/>
    </location>
    <ligand>
        <name>Zn(2+)</name>
        <dbReference type="ChEBI" id="CHEBI:29105"/>
        <label>2</label>
    </ligand>
</feature>
<dbReference type="InterPro" id="IPR011063">
    <property type="entry name" value="TilS/TtcA_N"/>
</dbReference>
<feature type="binding site" evidence="12">
    <location>
        <position position="3"/>
    </location>
    <ligand>
        <name>Zn(2+)</name>
        <dbReference type="ChEBI" id="CHEBI:29105"/>
        <label>1</label>
    </ligand>
</feature>
<dbReference type="InterPro" id="IPR000541">
    <property type="entry name" value="Ncs6/Tuc1/Ctu1"/>
</dbReference>
<dbReference type="GO" id="GO:0002143">
    <property type="term" value="P:tRNA wobble position uridine thiolation"/>
    <property type="evidence" value="ECO:0007669"/>
    <property type="project" value="TreeGrafter"/>
</dbReference>
<dbReference type="AlphaFoldDB" id="A0A328PA74"/>